<dbReference type="PANTHER" id="PTHR38776">
    <property type="entry name" value="MLTA-INTERACTING PROTEIN-RELATED"/>
    <property type="match status" value="1"/>
</dbReference>
<gene>
    <name evidence="7" type="ORF">AWB79_04572</name>
</gene>
<proteinExistence type="inferred from homology"/>
<dbReference type="Proteomes" id="UP000054851">
    <property type="component" value="Unassembled WGS sequence"/>
</dbReference>
<organism evidence="7 8">
    <name type="scientific">Caballeronia hypogeia</name>
    <dbReference type="NCBI Taxonomy" id="1777140"/>
    <lineage>
        <taxon>Bacteria</taxon>
        <taxon>Pseudomonadati</taxon>
        <taxon>Pseudomonadota</taxon>
        <taxon>Betaproteobacteria</taxon>
        <taxon>Burkholderiales</taxon>
        <taxon>Burkholderiaceae</taxon>
        <taxon>Caballeronia</taxon>
    </lineage>
</organism>
<reference evidence="7" key="1">
    <citation type="submission" date="2016-01" db="EMBL/GenBank/DDBJ databases">
        <authorList>
            <person name="Peeters C."/>
        </authorList>
    </citation>
    <scope>NUCLEOTIDE SEQUENCE</scope>
    <source>
        <strain evidence="7">LMG 29322</strain>
    </source>
</reference>
<accession>A0A158C1D3</accession>
<dbReference type="EMBL" id="FCOA02000016">
    <property type="protein sequence ID" value="SAK76159.1"/>
    <property type="molecule type" value="Genomic_DNA"/>
</dbReference>
<evidence type="ECO:0000256" key="5">
    <source>
        <dbReference type="ARBA" id="ARBA00023237"/>
    </source>
</evidence>
<comment type="subcellular location">
    <subcellularLocation>
        <location evidence="1">Cell outer membrane</location>
    </subcellularLocation>
</comment>
<evidence type="ECO:0000256" key="3">
    <source>
        <dbReference type="ARBA" id="ARBA00022729"/>
    </source>
</evidence>
<dbReference type="OrthoDB" id="8741240at2"/>
<evidence type="ECO:0000256" key="2">
    <source>
        <dbReference type="ARBA" id="ARBA00005722"/>
    </source>
</evidence>
<comment type="caution">
    <text evidence="7">The sequence shown here is derived from an EMBL/GenBank/DDBJ whole genome shotgun (WGS) entry which is preliminary data.</text>
</comment>
<feature type="chain" id="PRO_5007622494" evidence="6">
    <location>
        <begin position="32"/>
        <end position="277"/>
    </location>
</feature>
<evidence type="ECO:0000256" key="1">
    <source>
        <dbReference type="ARBA" id="ARBA00004442"/>
    </source>
</evidence>
<comment type="similarity">
    <text evidence="2">Belongs to the MipA/OmpV family.</text>
</comment>
<evidence type="ECO:0000313" key="7">
    <source>
        <dbReference type="EMBL" id="SAK76159.1"/>
    </source>
</evidence>
<dbReference type="PANTHER" id="PTHR38776:SF1">
    <property type="entry name" value="MLTA-INTERACTING PROTEIN-RELATED"/>
    <property type="match status" value="1"/>
</dbReference>
<evidence type="ECO:0000256" key="4">
    <source>
        <dbReference type="ARBA" id="ARBA00023136"/>
    </source>
</evidence>
<name>A0A158C1D3_9BURK</name>
<dbReference type="AlphaFoldDB" id="A0A158C1D3"/>
<keyword evidence="5" id="KW-0998">Cell outer membrane</keyword>
<keyword evidence="4" id="KW-0472">Membrane</keyword>
<feature type="signal peptide" evidence="6">
    <location>
        <begin position="1"/>
        <end position="31"/>
    </location>
</feature>
<evidence type="ECO:0000256" key="6">
    <source>
        <dbReference type="SAM" id="SignalP"/>
    </source>
</evidence>
<keyword evidence="8" id="KW-1185">Reference proteome</keyword>
<evidence type="ECO:0000313" key="8">
    <source>
        <dbReference type="Proteomes" id="UP000054851"/>
    </source>
</evidence>
<keyword evidence="3 6" id="KW-0732">Signal</keyword>
<dbReference type="GO" id="GO:0009279">
    <property type="term" value="C:cell outer membrane"/>
    <property type="evidence" value="ECO:0007669"/>
    <property type="project" value="UniProtKB-SubCell"/>
</dbReference>
<protein>
    <submittedName>
        <fullName evidence="7">MltA-interacting protein MipA</fullName>
    </submittedName>
</protein>
<dbReference type="InterPro" id="IPR010583">
    <property type="entry name" value="MipA"/>
</dbReference>
<dbReference type="STRING" id="1777140.AWB79_04572"/>
<dbReference type="Pfam" id="PF06629">
    <property type="entry name" value="MipA"/>
    <property type="match status" value="1"/>
</dbReference>
<sequence>MHFYRQKKRCVGLLRFIAGACVCTGSGAAWASPVDLSNALPNFFGVGVGSTTEYAGGKERIVGVVPGMRYVTSGGHLFEWYGTYAQYNFGSLTGFQWGPALALRLGRRNVDDPVVSQVHDVSTTLEGGGFVGYEYSHVGNVPYRLRGEVTVVTNAGQVYTGARVSLNTSAWFPLHARVFVGGGLGATWVSGGFNQTYYGVTPDDAQKSGLPVFTPGGGLNQITGWLAGIYQFSTSWYAGAMVYYQRLAGDAADSPIVVQRGTRNQLTYGVGIAYAFR</sequence>